<dbReference type="PROSITE" id="PS50240">
    <property type="entry name" value="TRYPSIN_DOM"/>
    <property type="match status" value="1"/>
</dbReference>
<evidence type="ECO:0000256" key="3">
    <source>
        <dbReference type="ARBA" id="ARBA00022825"/>
    </source>
</evidence>
<dbReference type="GeneID" id="118277060"/>
<evidence type="ECO:0000256" key="4">
    <source>
        <dbReference type="ARBA" id="ARBA00023157"/>
    </source>
</evidence>
<sequence>MSLWVVLLVLCACGANGKIDEDEDQASSGDNDFEDSIEKIGPTVTQVYEHPYAATLNQNDTYICSAVILNVYWLLTLSKCFDAGVITSYVTHKNLTSYSIRVGSSYNNKAGDLYKIKMMINNFDQKVTATKLETQMVFSSRVQSISLPHPDEEIALGYLSSIIAWTPSGHMRVVNAPAIDSSICETNTKMIPGHYICLGGVQDPNRHFCRRDNGGAVVQNNTLIGISSFINTCALYSKTHAFPKVSSFVRWLDSIIWDENIRPSSTEPPTTTSPFRLPENGTRGPYNQPYYADPGKFMLTLPFDPVNLPLEPALEDNSVLPGISLYESYLQSIARAKTSTPETTKMPEPKTEANQKSKPGNNMDPMMMSQLMYRNAPKNYDRYDYHDIRNIF</sequence>
<proteinExistence type="predicted"/>
<feature type="region of interest" description="Disordered" evidence="5">
    <location>
        <begin position="262"/>
        <end position="283"/>
    </location>
</feature>
<protein>
    <submittedName>
        <fullName evidence="9">Trypsin-5 isoform X1</fullName>
    </submittedName>
</protein>
<dbReference type="Proteomes" id="UP000829999">
    <property type="component" value="Chromosome 10"/>
</dbReference>
<evidence type="ECO:0000313" key="9">
    <source>
        <dbReference type="RefSeq" id="XP_035451612.2"/>
    </source>
</evidence>
<evidence type="ECO:0000256" key="5">
    <source>
        <dbReference type="SAM" id="MobiDB-lite"/>
    </source>
</evidence>
<evidence type="ECO:0000259" key="7">
    <source>
        <dbReference type="PROSITE" id="PS50240"/>
    </source>
</evidence>
<dbReference type="Gene3D" id="2.40.10.10">
    <property type="entry name" value="Trypsin-like serine proteases"/>
    <property type="match status" value="2"/>
</dbReference>
<feature type="chain" id="PRO_5040311497" evidence="6">
    <location>
        <begin position="18"/>
        <end position="392"/>
    </location>
</feature>
<keyword evidence="6" id="KW-0732">Signal</keyword>
<dbReference type="InterPro" id="IPR050430">
    <property type="entry name" value="Peptidase_S1"/>
</dbReference>
<keyword evidence="3" id="KW-0720">Serine protease</keyword>
<dbReference type="SMART" id="SM00020">
    <property type="entry name" value="Tryp_SPc"/>
    <property type="match status" value="1"/>
</dbReference>
<dbReference type="InterPro" id="IPR009003">
    <property type="entry name" value="Peptidase_S1_PA"/>
</dbReference>
<evidence type="ECO:0000256" key="1">
    <source>
        <dbReference type="ARBA" id="ARBA00022670"/>
    </source>
</evidence>
<dbReference type="GO" id="GO:0006508">
    <property type="term" value="P:proteolysis"/>
    <property type="evidence" value="ECO:0007669"/>
    <property type="project" value="UniProtKB-KW"/>
</dbReference>
<dbReference type="AlphaFoldDB" id="A0A9R0EQX6"/>
<evidence type="ECO:0000256" key="2">
    <source>
        <dbReference type="ARBA" id="ARBA00022801"/>
    </source>
</evidence>
<dbReference type="RefSeq" id="XP_035451612.2">
    <property type="nucleotide sequence ID" value="XM_035595719.2"/>
</dbReference>
<dbReference type="PANTHER" id="PTHR24276">
    <property type="entry name" value="POLYSERASE-RELATED"/>
    <property type="match status" value="1"/>
</dbReference>
<dbReference type="InterPro" id="IPR001254">
    <property type="entry name" value="Trypsin_dom"/>
</dbReference>
<feature type="compositionally biased region" description="Low complexity" evidence="5">
    <location>
        <begin position="263"/>
        <end position="274"/>
    </location>
</feature>
<dbReference type="SUPFAM" id="SSF50494">
    <property type="entry name" value="Trypsin-like serine proteases"/>
    <property type="match status" value="1"/>
</dbReference>
<gene>
    <name evidence="9" type="primary">LOC118277060</name>
</gene>
<keyword evidence="1" id="KW-0645">Protease</keyword>
<evidence type="ECO:0000313" key="8">
    <source>
        <dbReference type="Proteomes" id="UP000829999"/>
    </source>
</evidence>
<dbReference type="GO" id="GO:0004252">
    <property type="term" value="F:serine-type endopeptidase activity"/>
    <property type="evidence" value="ECO:0007669"/>
    <property type="project" value="InterPro"/>
</dbReference>
<feature type="compositionally biased region" description="Basic and acidic residues" evidence="5">
    <location>
        <begin position="345"/>
        <end position="355"/>
    </location>
</feature>
<dbReference type="Pfam" id="PF00089">
    <property type="entry name" value="Trypsin"/>
    <property type="match status" value="1"/>
</dbReference>
<reference evidence="9" key="1">
    <citation type="submission" date="2025-08" db="UniProtKB">
        <authorList>
            <consortium name="RefSeq"/>
        </authorList>
    </citation>
    <scope>IDENTIFICATION</scope>
    <source>
        <tissue evidence="9">Whole larval tissue</tissue>
    </source>
</reference>
<keyword evidence="8" id="KW-1185">Reference proteome</keyword>
<evidence type="ECO:0000256" key="6">
    <source>
        <dbReference type="SAM" id="SignalP"/>
    </source>
</evidence>
<feature type="region of interest" description="Disordered" evidence="5">
    <location>
        <begin position="337"/>
        <end position="363"/>
    </location>
</feature>
<keyword evidence="2" id="KW-0378">Hydrolase</keyword>
<keyword evidence="4" id="KW-1015">Disulfide bond</keyword>
<feature type="domain" description="Peptidase S1" evidence="7">
    <location>
        <begin position="39"/>
        <end position="257"/>
    </location>
</feature>
<dbReference type="InterPro" id="IPR043504">
    <property type="entry name" value="Peptidase_S1_PA_chymotrypsin"/>
</dbReference>
<accession>A0A9R0EQX6</accession>
<feature type="signal peptide" evidence="6">
    <location>
        <begin position="1"/>
        <end position="17"/>
    </location>
</feature>
<dbReference type="PANTHER" id="PTHR24276:SF91">
    <property type="entry name" value="AT26814P-RELATED"/>
    <property type="match status" value="1"/>
</dbReference>
<organism evidence="8 9">
    <name type="scientific">Spodoptera frugiperda</name>
    <name type="common">Fall armyworm</name>
    <dbReference type="NCBI Taxonomy" id="7108"/>
    <lineage>
        <taxon>Eukaryota</taxon>
        <taxon>Metazoa</taxon>
        <taxon>Ecdysozoa</taxon>
        <taxon>Arthropoda</taxon>
        <taxon>Hexapoda</taxon>
        <taxon>Insecta</taxon>
        <taxon>Pterygota</taxon>
        <taxon>Neoptera</taxon>
        <taxon>Endopterygota</taxon>
        <taxon>Lepidoptera</taxon>
        <taxon>Glossata</taxon>
        <taxon>Ditrysia</taxon>
        <taxon>Noctuoidea</taxon>
        <taxon>Noctuidae</taxon>
        <taxon>Amphipyrinae</taxon>
        <taxon>Spodoptera</taxon>
    </lineage>
</organism>
<name>A0A9R0EQX6_SPOFR</name>
<dbReference type="OrthoDB" id="7166756at2759"/>